<dbReference type="InterPro" id="IPR027417">
    <property type="entry name" value="P-loop_NTPase"/>
</dbReference>
<dbReference type="PANTHER" id="PTHR24223:SF443">
    <property type="entry name" value="MULTIDRUG-RESISTANCE LIKE PROTEIN 1, ISOFORM I"/>
    <property type="match status" value="1"/>
</dbReference>
<dbReference type="GO" id="GO:0016020">
    <property type="term" value="C:membrane"/>
    <property type="evidence" value="ECO:0007669"/>
    <property type="project" value="TreeGrafter"/>
</dbReference>
<keyword evidence="3" id="KW-0547">Nucleotide-binding</keyword>
<dbReference type="GO" id="GO:0005524">
    <property type="term" value="F:ATP binding"/>
    <property type="evidence" value="ECO:0007669"/>
    <property type="project" value="UniProtKB-KW"/>
</dbReference>
<dbReference type="SUPFAM" id="SSF52540">
    <property type="entry name" value="P-loop containing nucleoside triphosphate hydrolases"/>
    <property type="match status" value="1"/>
</dbReference>
<gene>
    <name evidence="5" type="ORF">V5799_004558</name>
</gene>
<evidence type="ECO:0000313" key="6">
    <source>
        <dbReference type="Proteomes" id="UP001321473"/>
    </source>
</evidence>
<keyword evidence="6" id="KW-1185">Reference proteome</keyword>
<protein>
    <submittedName>
        <fullName evidence="5">Uncharacterized protein</fullName>
    </submittedName>
</protein>
<organism evidence="5 6">
    <name type="scientific">Amblyomma americanum</name>
    <name type="common">Lone star tick</name>
    <dbReference type="NCBI Taxonomy" id="6943"/>
    <lineage>
        <taxon>Eukaryota</taxon>
        <taxon>Metazoa</taxon>
        <taxon>Ecdysozoa</taxon>
        <taxon>Arthropoda</taxon>
        <taxon>Chelicerata</taxon>
        <taxon>Arachnida</taxon>
        <taxon>Acari</taxon>
        <taxon>Parasitiformes</taxon>
        <taxon>Ixodida</taxon>
        <taxon>Ixodoidea</taxon>
        <taxon>Ixodidae</taxon>
        <taxon>Amblyomminae</taxon>
        <taxon>Amblyomma</taxon>
    </lineage>
</organism>
<dbReference type="Gene3D" id="3.40.50.300">
    <property type="entry name" value="P-loop containing nucleotide triphosphate hydrolases"/>
    <property type="match status" value="1"/>
</dbReference>
<keyword evidence="2" id="KW-0677">Repeat</keyword>
<dbReference type="GO" id="GO:0012505">
    <property type="term" value="C:endomembrane system"/>
    <property type="evidence" value="ECO:0007669"/>
    <property type="project" value="UniProtKB-SubCell"/>
</dbReference>
<evidence type="ECO:0000256" key="2">
    <source>
        <dbReference type="ARBA" id="ARBA00022737"/>
    </source>
</evidence>
<keyword evidence="4" id="KW-0067">ATP-binding</keyword>
<dbReference type="PANTHER" id="PTHR24223">
    <property type="entry name" value="ATP-BINDING CASSETTE SUB-FAMILY C"/>
    <property type="match status" value="1"/>
</dbReference>
<name>A0AAQ4D5S1_AMBAM</name>
<dbReference type="AlphaFoldDB" id="A0AAQ4D5S1"/>
<dbReference type="EMBL" id="JARKHS020034787">
    <property type="protein sequence ID" value="KAK8757811.1"/>
    <property type="molecule type" value="Genomic_DNA"/>
</dbReference>
<dbReference type="InterPro" id="IPR050173">
    <property type="entry name" value="ABC_transporter_C-like"/>
</dbReference>
<sequence length="91" mass="10347">MDPDTDRKVQQTLRENFSHCTLITIAHRLDTILDYDRVVVMGNGRVLESGPVHQLLADESSTFLSMVLAAGMYAEFKCQRINRSSNDFSRL</sequence>
<accession>A0AAQ4D5S1</accession>
<comment type="caution">
    <text evidence="5">The sequence shown here is derived from an EMBL/GenBank/DDBJ whole genome shotgun (WGS) entry which is preliminary data.</text>
</comment>
<dbReference type="GO" id="GO:0042626">
    <property type="term" value="F:ATPase-coupled transmembrane transporter activity"/>
    <property type="evidence" value="ECO:0007669"/>
    <property type="project" value="TreeGrafter"/>
</dbReference>
<evidence type="ECO:0000256" key="1">
    <source>
        <dbReference type="ARBA" id="ARBA00004127"/>
    </source>
</evidence>
<evidence type="ECO:0000256" key="3">
    <source>
        <dbReference type="ARBA" id="ARBA00022741"/>
    </source>
</evidence>
<evidence type="ECO:0000256" key="4">
    <source>
        <dbReference type="ARBA" id="ARBA00022840"/>
    </source>
</evidence>
<reference evidence="5 6" key="1">
    <citation type="journal article" date="2023" name="Arcadia Sci">
        <title>De novo assembly of a long-read Amblyomma americanum tick genome.</title>
        <authorList>
            <person name="Chou S."/>
            <person name="Poskanzer K.E."/>
            <person name="Rollins M."/>
            <person name="Thuy-Boun P.S."/>
        </authorList>
    </citation>
    <scope>NUCLEOTIDE SEQUENCE [LARGE SCALE GENOMIC DNA]</scope>
    <source>
        <strain evidence="5">F_SG_1</strain>
        <tissue evidence="5">Salivary glands</tissue>
    </source>
</reference>
<comment type="subcellular location">
    <subcellularLocation>
        <location evidence="1">Endomembrane system</location>
        <topology evidence="1">Multi-pass membrane protein</topology>
    </subcellularLocation>
</comment>
<evidence type="ECO:0000313" key="5">
    <source>
        <dbReference type="EMBL" id="KAK8757811.1"/>
    </source>
</evidence>
<proteinExistence type="predicted"/>
<dbReference type="Proteomes" id="UP001321473">
    <property type="component" value="Unassembled WGS sequence"/>
</dbReference>